<dbReference type="InterPro" id="IPR053212">
    <property type="entry name" value="DHP_3-monooxygenase"/>
</dbReference>
<dbReference type="EMBL" id="CAICTM010002505">
    <property type="protein sequence ID" value="CAB9529453.1"/>
    <property type="molecule type" value="Genomic_DNA"/>
</dbReference>
<feature type="compositionally biased region" description="Acidic residues" evidence="1">
    <location>
        <begin position="541"/>
        <end position="556"/>
    </location>
</feature>
<dbReference type="Gene3D" id="3.10.180.10">
    <property type="entry name" value="2,3-Dihydroxybiphenyl 1,2-Dioxygenase, domain 1"/>
    <property type="match status" value="1"/>
</dbReference>
<feature type="region of interest" description="Disordered" evidence="1">
    <location>
        <begin position="97"/>
        <end position="117"/>
    </location>
</feature>
<dbReference type="SUPFAM" id="SSF54373">
    <property type="entry name" value="FAD-linked reductases, C-terminal domain"/>
    <property type="match status" value="1"/>
</dbReference>
<protein>
    <submittedName>
        <fullName evidence="3">Inherit from strNOG: FAD binding domain</fullName>
    </submittedName>
</protein>
<dbReference type="Gene3D" id="3.50.50.60">
    <property type="entry name" value="FAD/NAD(P)-binding domain"/>
    <property type="match status" value="1"/>
</dbReference>
<accession>A0A9N8I044</accession>
<comment type="caution">
    <text evidence="3">The sequence shown here is derived from an EMBL/GenBank/DDBJ whole genome shotgun (WGS) entry which is preliminary data.</text>
</comment>
<dbReference type="GO" id="GO:0071949">
    <property type="term" value="F:FAD binding"/>
    <property type="evidence" value="ECO:0007669"/>
    <property type="project" value="InterPro"/>
</dbReference>
<dbReference type="InterPro" id="IPR002938">
    <property type="entry name" value="FAD-bd"/>
</dbReference>
<evidence type="ECO:0000313" key="3">
    <source>
        <dbReference type="EMBL" id="CAB9529453.1"/>
    </source>
</evidence>
<dbReference type="SUPFAM" id="SSF54593">
    <property type="entry name" value="Glyoxalase/Bleomycin resistance protein/Dihydroxybiphenyl dioxygenase"/>
    <property type="match status" value="1"/>
</dbReference>
<dbReference type="Pfam" id="PF00903">
    <property type="entry name" value="Glyoxalase"/>
    <property type="match status" value="1"/>
</dbReference>
<proteinExistence type="predicted"/>
<dbReference type="CDD" id="cd07245">
    <property type="entry name" value="VOC_like"/>
    <property type="match status" value="1"/>
</dbReference>
<feature type="region of interest" description="Disordered" evidence="1">
    <location>
        <begin position="230"/>
        <end position="253"/>
    </location>
</feature>
<gene>
    <name evidence="3" type="ORF">SEMRO_2507_G329700.1</name>
</gene>
<reference evidence="3" key="1">
    <citation type="submission" date="2020-06" db="EMBL/GenBank/DDBJ databases">
        <authorList>
            <consortium name="Plant Systems Biology data submission"/>
        </authorList>
    </citation>
    <scope>NUCLEOTIDE SEQUENCE</scope>
    <source>
        <strain evidence="3">D6</strain>
    </source>
</reference>
<dbReference type="PANTHER" id="PTHR47469">
    <property type="entry name" value="MONOOXYGENASE-LIKE"/>
    <property type="match status" value="1"/>
</dbReference>
<name>A0A9N8I044_9STRA</name>
<sequence length="698" mass="77055">MKNNHCLYTDGTTAEILAALPTLAVPCASSFALKQQRILVVGGSIGGLAAAACLRAAGFCHVQVLERNMQSGFGAGIGLDDVSVGILKGLGLALVGSDDDDDEEEQPEEHKETSHYSNVRDMTVQRMRWAEERVVHNQKEPLILSRQPYPYSAVRYSELTKGLEKAASVVHPPAMAELETPIRKGIKVVEIMDCGTSVQVEAVERATLEDVTMEFDLVIVADGPRSRFRKQVVDPESCRDDDDDDDEEDQKENDMRFAGYTAWRGTVPEKDLPASVQTALRTEYPDFGNCMYFIWGPMGKSAVLYHIGNGLVNWLVYECCDHPTAPPGLTVTTATPDDIAALQQSAKGEWGDALGGVIQCTPAPFQNDIYDIQTPLSHFTNAHHNMCLLGDAAHPITPHAVKGSNLAIHDAFVLGCAAEHATNIQELLQLYNQRRVDDCRNMVLLSRHLGRMRNGMPPMAPNGTTMLLSNEPWPRPTDAITFQIDINTLTGVPTATLPCHKSSSEENAMEPVWEFMQQHIAPSERGFWLRRGDTADVTEMMSDEDDSDDNDCDDNNDNTKPPSLQIIEVNHISLETEHVERLVAFYQNVLGLKPLPRPDFGFGGAWLRLAGGQALHIIERDPDKPSCNEEQEHALVPERFIRRSRHIALTVLDIESAKLILQAHDITFAVNHVPGTAIEQLFLYDPDGNGVEIGNFNA</sequence>
<dbReference type="SUPFAM" id="SSF51905">
    <property type="entry name" value="FAD/NAD(P)-binding domain"/>
    <property type="match status" value="1"/>
</dbReference>
<evidence type="ECO:0000259" key="2">
    <source>
        <dbReference type="PROSITE" id="PS51819"/>
    </source>
</evidence>
<dbReference type="PRINTS" id="PR00420">
    <property type="entry name" value="RNGMNOXGNASE"/>
</dbReference>
<dbReference type="PANTHER" id="PTHR47469:SF2">
    <property type="entry name" value="OS06G0597600 PROTEIN"/>
    <property type="match status" value="1"/>
</dbReference>
<dbReference type="InterPro" id="IPR004360">
    <property type="entry name" value="Glyas_Fos-R_dOase_dom"/>
</dbReference>
<evidence type="ECO:0000313" key="4">
    <source>
        <dbReference type="Proteomes" id="UP001153069"/>
    </source>
</evidence>
<dbReference type="PROSITE" id="PS51819">
    <property type="entry name" value="VOC"/>
    <property type="match status" value="1"/>
</dbReference>
<dbReference type="OrthoDB" id="16820at2759"/>
<feature type="compositionally biased region" description="Acidic residues" evidence="1">
    <location>
        <begin position="239"/>
        <end position="251"/>
    </location>
</feature>
<dbReference type="InterPro" id="IPR036188">
    <property type="entry name" value="FAD/NAD-bd_sf"/>
</dbReference>
<feature type="domain" description="VOC" evidence="2">
    <location>
        <begin position="568"/>
        <end position="696"/>
    </location>
</feature>
<dbReference type="Pfam" id="PF01494">
    <property type="entry name" value="FAD_binding_3"/>
    <property type="match status" value="2"/>
</dbReference>
<dbReference type="InterPro" id="IPR037523">
    <property type="entry name" value="VOC_core"/>
</dbReference>
<keyword evidence="4" id="KW-1185">Reference proteome</keyword>
<evidence type="ECO:0000256" key="1">
    <source>
        <dbReference type="SAM" id="MobiDB-lite"/>
    </source>
</evidence>
<dbReference type="InterPro" id="IPR029068">
    <property type="entry name" value="Glyas_Bleomycin-R_OHBP_Dase"/>
</dbReference>
<dbReference type="AlphaFoldDB" id="A0A9N8I044"/>
<dbReference type="Proteomes" id="UP001153069">
    <property type="component" value="Unassembled WGS sequence"/>
</dbReference>
<organism evidence="3 4">
    <name type="scientific">Seminavis robusta</name>
    <dbReference type="NCBI Taxonomy" id="568900"/>
    <lineage>
        <taxon>Eukaryota</taxon>
        <taxon>Sar</taxon>
        <taxon>Stramenopiles</taxon>
        <taxon>Ochrophyta</taxon>
        <taxon>Bacillariophyta</taxon>
        <taxon>Bacillariophyceae</taxon>
        <taxon>Bacillariophycidae</taxon>
        <taxon>Naviculales</taxon>
        <taxon>Naviculaceae</taxon>
        <taxon>Seminavis</taxon>
    </lineage>
</organism>
<feature type="compositionally biased region" description="Acidic residues" evidence="1">
    <location>
        <begin position="97"/>
        <end position="107"/>
    </location>
</feature>
<feature type="region of interest" description="Disordered" evidence="1">
    <location>
        <begin position="540"/>
        <end position="562"/>
    </location>
</feature>